<accession>A0ACB8RZR8</accession>
<sequence length="391" mass="43818">MSRRVFFPLRYTHSPQVATTAEEPFIPLPTRLAATTPTRRNYDALITPSLTTSGMGPFTLESPALQSRSRQAMNACRPTLSQRWMQYLAVQRSLDKLLTHRNSFVPINRLPIGILAHIFTIYAEDTRPRWRRLATTSSLLGIYLAHASSPSPPTNLDPSPLLLSENLPAPLLESLSIGDYDGYYDQGAQLKYLSVCAPALRTLKINTSYPDLPWTAAQFTQLASLDLEYHGPTHSLSFLDDILNALEHMYSLESLSLSFAFPDPPPFRTRPLVVLSRLKYPTIVGYATPTTQSIESFRAPACIKLSLTLYLDRGSERRDSRHMTVTMMSVFVIDAFRRMEDALAERGETPEEEGDICITIEGYTPEIACMCRDAVASAELRQLVVHVDDFA</sequence>
<comment type="caution">
    <text evidence="1">The sequence shown here is derived from an EMBL/GenBank/DDBJ whole genome shotgun (WGS) entry which is preliminary data.</text>
</comment>
<protein>
    <submittedName>
        <fullName evidence="1">Uncharacterized protein</fullName>
    </submittedName>
</protein>
<dbReference type="EMBL" id="MU275870">
    <property type="protein sequence ID" value="KAI0049678.1"/>
    <property type="molecule type" value="Genomic_DNA"/>
</dbReference>
<evidence type="ECO:0000313" key="2">
    <source>
        <dbReference type="Proteomes" id="UP000814033"/>
    </source>
</evidence>
<keyword evidence="2" id="KW-1185">Reference proteome</keyword>
<organism evidence="1 2">
    <name type="scientific">Auriscalpium vulgare</name>
    <dbReference type="NCBI Taxonomy" id="40419"/>
    <lineage>
        <taxon>Eukaryota</taxon>
        <taxon>Fungi</taxon>
        <taxon>Dikarya</taxon>
        <taxon>Basidiomycota</taxon>
        <taxon>Agaricomycotina</taxon>
        <taxon>Agaricomycetes</taxon>
        <taxon>Russulales</taxon>
        <taxon>Auriscalpiaceae</taxon>
        <taxon>Auriscalpium</taxon>
    </lineage>
</organism>
<gene>
    <name evidence="1" type="ORF">FA95DRAFT_1604149</name>
</gene>
<evidence type="ECO:0000313" key="1">
    <source>
        <dbReference type="EMBL" id="KAI0049678.1"/>
    </source>
</evidence>
<reference evidence="1" key="2">
    <citation type="journal article" date="2022" name="New Phytol.">
        <title>Evolutionary transition to the ectomycorrhizal habit in the genomes of a hyperdiverse lineage of mushroom-forming fungi.</title>
        <authorList>
            <person name="Looney B."/>
            <person name="Miyauchi S."/>
            <person name="Morin E."/>
            <person name="Drula E."/>
            <person name="Courty P.E."/>
            <person name="Kohler A."/>
            <person name="Kuo A."/>
            <person name="LaButti K."/>
            <person name="Pangilinan J."/>
            <person name="Lipzen A."/>
            <person name="Riley R."/>
            <person name="Andreopoulos W."/>
            <person name="He G."/>
            <person name="Johnson J."/>
            <person name="Nolan M."/>
            <person name="Tritt A."/>
            <person name="Barry K.W."/>
            <person name="Grigoriev I.V."/>
            <person name="Nagy L.G."/>
            <person name="Hibbett D."/>
            <person name="Henrissat B."/>
            <person name="Matheny P.B."/>
            <person name="Labbe J."/>
            <person name="Martin F.M."/>
        </authorList>
    </citation>
    <scope>NUCLEOTIDE SEQUENCE</scope>
    <source>
        <strain evidence="1">FP105234-sp</strain>
    </source>
</reference>
<proteinExistence type="predicted"/>
<dbReference type="Proteomes" id="UP000814033">
    <property type="component" value="Unassembled WGS sequence"/>
</dbReference>
<reference evidence="1" key="1">
    <citation type="submission" date="2021-02" db="EMBL/GenBank/DDBJ databases">
        <authorList>
            <consortium name="DOE Joint Genome Institute"/>
            <person name="Ahrendt S."/>
            <person name="Looney B.P."/>
            <person name="Miyauchi S."/>
            <person name="Morin E."/>
            <person name="Drula E."/>
            <person name="Courty P.E."/>
            <person name="Chicoki N."/>
            <person name="Fauchery L."/>
            <person name="Kohler A."/>
            <person name="Kuo A."/>
            <person name="Labutti K."/>
            <person name="Pangilinan J."/>
            <person name="Lipzen A."/>
            <person name="Riley R."/>
            <person name="Andreopoulos W."/>
            <person name="He G."/>
            <person name="Johnson J."/>
            <person name="Barry K.W."/>
            <person name="Grigoriev I.V."/>
            <person name="Nagy L."/>
            <person name="Hibbett D."/>
            <person name="Henrissat B."/>
            <person name="Matheny P.B."/>
            <person name="Labbe J."/>
            <person name="Martin F."/>
        </authorList>
    </citation>
    <scope>NUCLEOTIDE SEQUENCE</scope>
    <source>
        <strain evidence="1">FP105234-sp</strain>
    </source>
</reference>
<name>A0ACB8RZR8_9AGAM</name>